<dbReference type="RefSeq" id="WP_141054224.1">
    <property type="nucleotide sequence ID" value="NZ_CP018176.1"/>
</dbReference>
<proteinExistence type="predicted"/>
<evidence type="ECO:0000313" key="3">
    <source>
        <dbReference type="Proteomes" id="UP000314960"/>
    </source>
</evidence>
<protein>
    <recommendedName>
        <fullName evidence="1">HTH LytTR-type domain-containing protein</fullName>
    </recommendedName>
</protein>
<dbReference type="PANTHER" id="PTHR37299:SF4">
    <property type="entry name" value="TRANSCRIPTIONAL REGULATOR"/>
    <property type="match status" value="1"/>
</dbReference>
<gene>
    <name evidence="2" type="ORF">BSQ49_08885</name>
</gene>
<dbReference type="GO" id="GO:0000156">
    <property type="term" value="F:phosphorelay response regulator activity"/>
    <property type="evidence" value="ECO:0007669"/>
    <property type="project" value="InterPro"/>
</dbReference>
<evidence type="ECO:0000313" key="2">
    <source>
        <dbReference type="EMBL" id="AUJ30281.1"/>
    </source>
</evidence>
<name>A0A3S6QQC9_9LACO</name>
<accession>A0A3S6QQC9</accession>
<dbReference type="PROSITE" id="PS50930">
    <property type="entry name" value="HTH_LYTTR"/>
    <property type="match status" value="1"/>
</dbReference>
<sequence>MKIRVEIDNEVKETEVVIRAAEQTNDIKKLYEEISRKIINKKIKLFQGATEFYISSASILFFETDDRIVNAHTKNDLFETHLRLYELEKLLPQNFMRVSKSTIINLDAVYTLTRSLTGNLIAFHESYKQVYVSRRYVKDTKRRLESREE</sequence>
<dbReference type="InterPro" id="IPR007492">
    <property type="entry name" value="LytTR_DNA-bd_dom"/>
</dbReference>
<evidence type="ECO:0000259" key="1">
    <source>
        <dbReference type="PROSITE" id="PS50930"/>
    </source>
</evidence>
<dbReference type="SMART" id="SM00850">
    <property type="entry name" value="LytTR"/>
    <property type="match status" value="1"/>
</dbReference>
<dbReference type="Gene3D" id="2.40.50.1020">
    <property type="entry name" value="LytTr DNA-binding domain"/>
    <property type="match status" value="1"/>
</dbReference>
<dbReference type="EMBL" id="CP018176">
    <property type="protein sequence ID" value="AUJ30281.1"/>
    <property type="molecule type" value="Genomic_DNA"/>
</dbReference>
<dbReference type="InterPro" id="IPR046947">
    <property type="entry name" value="LytR-like"/>
</dbReference>
<feature type="domain" description="HTH LytTR-type" evidence="1">
    <location>
        <begin position="43"/>
        <end position="146"/>
    </location>
</feature>
<dbReference type="GO" id="GO:0003677">
    <property type="term" value="F:DNA binding"/>
    <property type="evidence" value="ECO:0007669"/>
    <property type="project" value="InterPro"/>
</dbReference>
<dbReference type="KEGG" id="lhw:BSQ49_08885"/>
<reference evidence="2 3" key="1">
    <citation type="submission" date="2016-11" db="EMBL/GenBank/DDBJ databases">
        <title>Interaction between Lactobacillus species and yeast in water kefir.</title>
        <authorList>
            <person name="Behr J."/>
            <person name="Xu D."/>
            <person name="Vogel R.F."/>
        </authorList>
    </citation>
    <scope>NUCLEOTIDE SEQUENCE [LARGE SCALE GENOMIC DNA]</scope>
    <source>
        <strain evidence="2 3">TMW 1.1822</strain>
    </source>
</reference>
<organism evidence="2 3">
    <name type="scientific">Liquorilactobacillus hordei</name>
    <dbReference type="NCBI Taxonomy" id="468911"/>
    <lineage>
        <taxon>Bacteria</taxon>
        <taxon>Bacillati</taxon>
        <taxon>Bacillota</taxon>
        <taxon>Bacilli</taxon>
        <taxon>Lactobacillales</taxon>
        <taxon>Lactobacillaceae</taxon>
        <taxon>Liquorilactobacillus</taxon>
    </lineage>
</organism>
<dbReference type="AlphaFoldDB" id="A0A3S6QQC9"/>
<dbReference type="Pfam" id="PF04397">
    <property type="entry name" value="LytTR"/>
    <property type="match status" value="1"/>
</dbReference>
<dbReference type="Proteomes" id="UP000314960">
    <property type="component" value="Chromosome"/>
</dbReference>
<dbReference type="PANTHER" id="PTHR37299">
    <property type="entry name" value="TRANSCRIPTIONAL REGULATOR-RELATED"/>
    <property type="match status" value="1"/>
</dbReference>